<dbReference type="InterPro" id="IPR020845">
    <property type="entry name" value="AMP-binding_CS"/>
</dbReference>
<comment type="similarity">
    <text evidence="2">Belongs to the ATP-dependent AMP-binding enzyme family.</text>
</comment>
<evidence type="ECO:0000313" key="7">
    <source>
        <dbReference type="EMBL" id="TQI87289.1"/>
    </source>
</evidence>
<dbReference type="NCBIfam" id="TIGR01733">
    <property type="entry name" value="AA-adenyl-dom"/>
    <property type="match status" value="5"/>
</dbReference>
<comment type="cofactor">
    <cofactor evidence="1">
        <name>pantetheine 4'-phosphate</name>
        <dbReference type="ChEBI" id="CHEBI:47942"/>
    </cofactor>
</comment>
<accession>A0AA46KA30</accession>
<dbReference type="InterPro" id="IPR009081">
    <property type="entry name" value="PP-bd_ACP"/>
</dbReference>
<dbReference type="FunFam" id="3.30.559.10:FF:000012">
    <property type="entry name" value="Non-ribosomal peptide synthetase"/>
    <property type="match status" value="2"/>
</dbReference>
<dbReference type="CDD" id="cd17643">
    <property type="entry name" value="A_NRPS_Cytc1-like"/>
    <property type="match status" value="1"/>
</dbReference>
<keyword evidence="3" id="KW-0596">Phosphopantetheine</keyword>
<dbReference type="Pfam" id="PF00668">
    <property type="entry name" value="Condensation"/>
    <property type="match status" value="5"/>
</dbReference>
<proteinExistence type="inferred from homology"/>
<protein>
    <submittedName>
        <fullName evidence="7">Amino acid adenylation domain-containing protein</fullName>
    </submittedName>
</protein>
<dbReference type="Gene3D" id="3.40.50.12780">
    <property type="entry name" value="N-terminal domain of ligase-like"/>
    <property type="match status" value="1"/>
</dbReference>
<dbReference type="InterPro" id="IPR036736">
    <property type="entry name" value="ACP-like_sf"/>
</dbReference>
<dbReference type="FunFam" id="1.10.1200.10:FF:000005">
    <property type="entry name" value="Nonribosomal peptide synthetase 1"/>
    <property type="match status" value="4"/>
</dbReference>
<dbReference type="Gene3D" id="1.10.1200.10">
    <property type="entry name" value="ACP-like"/>
    <property type="match status" value="3"/>
</dbReference>
<evidence type="ECO:0000256" key="1">
    <source>
        <dbReference type="ARBA" id="ARBA00001957"/>
    </source>
</evidence>
<feature type="domain" description="Carrier" evidence="6">
    <location>
        <begin position="2402"/>
        <end position="2476"/>
    </location>
</feature>
<dbReference type="InterPro" id="IPR011034">
    <property type="entry name" value="Formyl_transferase-like_C_sf"/>
</dbReference>
<dbReference type="InterPro" id="IPR029058">
    <property type="entry name" value="AB_hydrolase_fold"/>
</dbReference>
<dbReference type="Gene3D" id="3.40.50.1820">
    <property type="entry name" value="alpha/beta hydrolase"/>
    <property type="match status" value="3"/>
</dbReference>
<evidence type="ECO:0000256" key="2">
    <source>
        <dbReference type="ARBA" id="ARBA00006432"/>
    </source>
</evidence>
<dbReference type="FunFam" id="3.40.50.980:FF:000001">
    <property type="entry name" value="Non-ribosomal peptide synthetase"/>
    <property type="match status" value="5"/>
</dbReference>
<dbReference type="GO" id="GO:0044550">
    <property type="term" value="P:secondary metabolite biosynthetic process"/>
    <property type="evidence" value="ECO:0007669"/>
    <property type="project" value="UniProtKB-ARBA"/>
</dbReference>
<evidence type="ECO:0000256" key="3">
    <source>
        <dbReference type="ARBA" id="ARBA00022450"/>
    </source>
</evidence>
<dbReference type="SUPFAM" id="SSF52777">
    <property type="entry name" value="CoA-dependent acyltransferases"/>
    <property type="match status" value="11"/>
</dbReference>
<dbReference type="InterPro" id="IPR001242">
    <property type="entry name" value="Condensation_dom"/>
</dbReference>
<dbReference type="GO" id="GO:0072330">
    <property type="term" value="P:monocarboxylic acid biosynthetic process"/>
    <property type="evidence" value="ECO:0007669"/>
    <property type="project" value="UniProtKB-ARBA"/>
</dbReference>
<dbReference type="InterPro" id="IPR045851">
    <property type="entry name" value="AMP-bd_C_sf"/>
</dbReference>
<dbReference type="Pfam" id="PF00975">
    <property type="entry name" value="Thioesterase"/>
    <property type="match status" value="1"/>
</dbReference>
<evidence type="ECO:0000313" key="8">
    <source>
        <dbReference type="Proteomes" id="UP000320710"/>
    </source>
</evidence>
<dbReference type="GO" id="GO:0043041">
    <property type="term" value="P:amino acid activation for nonribosomal peptide biosynthetic process"/>
    <property type="evidence" value="ECO:0007669"/>
    <property type="project" value="TreeGrafter"/>
</dbReference>
<organism evidence="7 8">
    <name type="scientific">Serratia marcescens</name>
    <dbReference type="NCBI Taxonomy" id="615"/>
    <lineage>
        <taxon>Bacteria</taxon>
        <taxon>Pseudomonadati</taxon>
        <taxon>Pseudomonadota</taxon>
        <taxon>Gammaproteobacteria</taxon>
        <taxon>Enterobacterales</taxon>
        <taxon>Yersiniaceae</taxon>
        <taxon>Serratia</taxon>
    </lineage>
</organism>
<dbReference type="InterPro" id="IPR010071">
    <property type="entry name" value="AA_adenyl_dom"/>
</dbReference>
<sequence length="5952" mass="652522">MNKQTDVKSGEFRTGAQAAAGKVELHEITTAQRELWLGENISKELSFNIWGYGQVDGPLDVKLLRQAIDAIVEETPALQAHFVEKDGELYQYRAPRTHEPLFTLDFSKEPDPLQAARRWMVADAALPRRATGEEPFSFYVITLAPQRYVLYRRFHHMITDGRSAEEVMRRIAAYYNALASGGVIPEFANCNFSLLYENDIKYRDSSRFSSDQAFWREYTAAAPQSLSRRAILTPDAAMHRNMQLLEKDALDQLQQQADNIGVHRAHILAAAVALCFYSLTGSEYLNFSMPVTGTRERNSIGMTSNVVPLIIKVEPQLSLAEFIQKVAAEIAKVVRHQLYRGEDIRRDNGATDSAWFGPSINIVSFDHGDPFWGCRTRWYYGGNIPSGDLQIMLYEDQQANELDVTFSDAAYANSLGDLDVLQRRFQFVLRALNASTTETIEALDRQVATLADAEAGGSFYTNRRQPPAGGIIRWDRPAEALQRLVSSLSHGAGCAAKILLAERVLGVTALQAVSDERQAEPGTLLHIEADGWAIAANPGVVRVGPFLRADGSVQPGDVLAQACGLSVGSILPTINAAEASRLGAAYGASADSAAFWQPRLTRYYPAPFPPGPGRQAGIPARWQATAWQRLEKIAGEQVLAAATLYLARMCNETDFQLGWITPDDRDWGRWAHLSARVLPLQVSVDSAGNFQQALAALEQEYGQLRAHADYHPALLTRDADLRASQVWPTAVSIVSRRSAQGVQPEDEGVAAIIDSGSRAVLQICKADGAFRWVYDAASVADEQMLRATQHLLMLLNDAVRAGTHRRTVGELNLVSEEERAQLLQGLNHTVASHSPAACLHRLFEAQVKRTPEAIAVTYGDDSLTYAELNTRANRWAHRLVALGVQPDSLVALCAGRGLPMLVGLLGILKAGGAYVPLDPAYSGERLQYILADSAPVLLLADELGRQALGDCEVPVLALEQPLTGENGDLQDVGIRPSHLAYVIYTSGSTGKPKGVMVEHRQVARLFSATNAWFNFSAADKWCLFHSFAFDFSVWEIWGAWLYGGQLFVVPQAIARSAPDFYHFVCRSGITVLNQTPSAFKAFIQAQAQAHSEARQQLREIVFGGEMLKPSDLAPWFAHPENRQTRLVNMYGITETTVHVTYRPLSAQDTAITTSPIGSRIPDLRLYLLGADGEPVPMGAIGELYVGGEGVARGYLNRPELTAERFLDDPFNRAPGARMYRTGDLARYLPGGDIEYLGRNDQQVKIRGFRIECGEVEAQLSTEPRVRSVAVDAIDDGDGGKRLVAWVVPAPEAERATLATGLRQHLQARLPDYMVPAAYVWLEALPLTGNGKLDKRALPVPQVDAYVREAYAPPQGEAENLLAAIWRELLGVERVGRYDHFFELGGHSLMAVRLANRVQQAGWQLPLQALFASPVLHVLAQALEVAPTQEPLPILPVARDGELPLSFAQQRLWFLTQLEGMSETYHIPLALRLRGRLDRQALQHSLDALYARHESLRSRFITREDRPQVQILPANGLPLAFHDLRHHPAQAETLCRQAATQAFDLTQGPLVRTALIRLADEEHLFLLTCHHIVSDGWSTGILLRELGALYGAFRRGDADPLPLPTLQYPDYAAWQRRYLTPERLAAQAKYWRETLSDAPALLTLPTDRPRPTVQSFSGGEVPIAIDAELTQALRQFSRQHGGTLFMTVLAAWSLVLARMAGQQELVIGTPEANRGRLETESLVGFFVSTLALRIDLRDDPDLPTLIARIRHTVLTAQENRDLPFEQVVELVNPPRHLGYTPLFQVMLAWQDGSVRDIPLPGLQAELAGLEYSAAKFDLTLDLADTGEGISGTLNFATALFDRATAERYGVYLIQALRAMTLNNARSVSHIDLLPLAEREHLLHGWNRTERDYPLDQTLATLFEQQVRRTPDAIALVSGTESLSYAQLNARANRLAHALIARGVGPDSRVAVCAERGLNMVTALFGILKAGGAYVPLDPAYPGERLQYILQDADPVLLLADATGRAALGEPATPQLALEAALPETLSAENPERRAQASHLAYVIYTSGSTGKPKGAMNEHRGVVNRLVWMQEAYGLTAADTVLQKTPFGFDVSVWEFFWPLMVGARLVMAKPEGHKDPDYLSRAIEQYGVTTLHFVPSMLQSFLADGQAATRCDKVVRVMCSGEALPAALVAEFYRRLPQAELHNLYGPTEAAVDVTAWHCSREADRVSVPIGRPIANTRIYLLDEHGQPVPLGAVGELYIGGVQVARGYLNRPELTAERFLSDPFAPGGRMYRTGDVARYLANGDIEYLGRNDQQVKIRGFRIECGEIEAALATHPAVREAVVDARAVGDDKRLVAWVVPAADVAEETLAGVLRQHLSAALPDYMVPSAWGVVAALPLSPNGKLDRRALPEPQGTQSQAVYEAPQGEHETLLAAIWRDLLNVERVGRHDNFFELGGHSLLAVKLMAQLRRAGWGANVQTLFSTPTLSALAQAMSAQGEIEIPENRILPGGASITPEMLPLATLSQAEIDAVVAQVPGGVANVQDIYALSPLQEGILFHHLLAEQGDPYQLSAVLRFDSRARLDAWLAAMQQVIDRHDILRTAFITQGVSSPVQVVWRKAELALSERRFDPAEGTIWQQLAASFDPLHQRQDLTRAPLLNFTVAQEEDGCWCALQQWHHLIGDHSTLAFMEQEVSEILAGRGAQLGAAQPFRNAVAQARLTLSEAEHESFFRDMLADISEPVLPFGLSDVHGEGRQIVSRYQALSSALNLRLRRQARRLGVSLASLCHLAWAQVLARVSGRDAVVFGTVLLGRLQGGEGAERALGLFINTLPLRLDIDRRGAEAAAREAHVRLSGLLAHEHAPLALAQRCSGVSPGAPLFSALLNYRHNNGEAVSLPEGVSLLSAEERTNYPFVLSVEDGGDSLGITAQVTETVDAQRVCDYMAQALGSLAQALEQAPETPVCSLAVVPEAERELLLHGWNRTERDYPLDQTLAALFEQQVRRTPDAIALVSGTESLSYAQLNARANRLAHALIARGVGPDSRVAVCAERDLNMVTALFGILKAGGAYVPLDPAYPGERLQYILQDADPVLLLADAAGRAALGEPATPQLALEAALPETLSAENPERRAQASHLAYVIYTSGSTGKPKGAMNEHRGVVNRLVWMQEAYGLTAADTVLQKTPFGFDVSVWEFFWPLMVGARLVMAKPEGHKDPDYLSRAIEQYGVTTLHFVPSMLQSFLADGQAATRCGKVVRVMCSGEALPAALVAEFYRRLPQAELHNLYGPTEAAVDVTAWHCSREADRVSVPIGRPIANTRIYLLDEHGQPVPLGAVGELYIGGVQVARGYLNRPELTAERFLSDPFAPGGRMYRTGDVARYLANGDIEYLGRNDQQVKIRGFRIECGEIEAALATHPAVREAVVDARAVGDDKRLVAWVVPAADVAEETLTGVLRQHLSAALPDYMVPSAWVVVAALPLSPNGKLDRRALPEPQGTQSQAVYEAPQGEHETLLAAIWRDLLNVERVGRHDNFFELGGHSLLAVRLTNRLQQVEWQLPLQTLFANPTLHVLAQQLRRTDEALPPIEAMPRDAALPLSFAQQRLWFLTQLEGLSETYHIPLALSLRGELDLPAWRQSLDAIYARHEALRSRFVTVEGQPQAHILPVDALPLTVHDLRGQQDAQSQARQLAQRLAEAPFDLGSGPLVRAALIRLADEEHLFLLTCHHIISDGWSTGILLRELGALYGAFRRGDGDPLPPLTLQYPDYAAWQRRYLTPERLAAQAQYWRETLSDAPALLTLPTDRPRPTVQSFSGGEVPIAIDAELTQALRQFSRQHGGTLFMTVLAAWSLVLARMAGQQELVIGTPEANRGRLETESLVGFFVSTLALRIDLRDDPDLPTLIERIRHTVLTARENRDLPFEQVVELVNPPRHLGYTPLFQVMLAWQDGSVRDISLPGLQAESAELGYQIAKYDLTLDLAEGDEQISGTLNFATALFDRATVERYGVYLVQVLRAMATNATQPASHLDLLPAAERELLLYGWNRTAEVYPAQSSAHALFEQWAQRTPDAVAVVNDRDSLSYAQLNAHANQLAHQLITQGVRPGDRVATSLERSVSLVIAQLAILKAGAAYVPLDPHLPVARQAWIIGDSGASLILCDRDLDREIVGEIACLRIDRLRQNPTHDPAVPRAGDAPAYVMYTSGSTGTPKGVMVTHQGILRLAINNRFASFERGDRFAFAANPAFDASTLEVWGALLNGASLAIIAPEVLTEAEALAAALVRQGINVLFLTTSLFNQYVHSIAATLAQLKYLLSGGEAADPHAFARMLKEAGPVRLINGYGPTECTVFATTATIERVDQWQRLPIGRPIGNTRIYLLDAHGQPVPLGATGEIYIAGPGVALGYLNRAELTAERFLADPFNPGERMYRTGDLARYLPDGNIDYLGRNDRQVKIRGFRIECGEIEARVAGHPAVREAVVDVLGEADTKRLVAWVVPESDADRQTLAVTLRQYLAGMLPEFMLPVAWVALDTLPLTPNGKLDRRALPEPQEDAYVREVYAEPEGELETLLAGIWRELLGIERVGRHDNFFELGGHSLLAVKLMAQLRRVGLSAGVQTLFTAPTLSTLAQTLVTQQEVSVPANGILPGGASITPEMLPLATLSQAEIDAVVTQVPGGVANVQDIYALSPLQEGILFHHLLAEQGDPYQLSAVLRFDSRARLDAWLAAMQQVIDRHDILRTAFITQGVSAPVQVVWRKAELSLRELRLNPAEGEIGARLTALFDPRRVRPDLTRAPLLSFVAAQEEGGSWCVLQQWHHLIGDHSTLAVMQEEINLILAGRGDELAKAPPFRNAVAQARLGVSNAEHEQFFRTLLADIDEPSLPFGLSDVHGEGRDISTAHLALPHTLNQQLRRQARRLGVSLASLCHLAWAQVLARATGRDEVVFGTVLLGRMQAGDGAERALGLFINTLPLRLDVNDIGAESAVLQAHIRLSGLLAHEHAPLALAQRCSGVAAGTPLFSALLNYRHNSGEDTALPTGVTLLDSQERTNYPFVLSVEDGGDSLGLTAQVRQPIEAQRVCGYMAQALSTLAQALEQAPQSPICELDVMSDEEYALQLCRWNHTAEAYPADTCVHELFEQQAQLTPQAVALIQNTRQFTYAQLNARANRLAHRLIERGVQPGDRIAVRLARSIELVCAQLAVIKAGAAYVPIDPQLPAARQAWIADDSGACLMLTDVIGDEGIPQLTIEDREAEGHDDNPALRMSSGATAYIMYTSGSTGTPKGVMTPHQGITRLVRNNRYAAFDADDRIAFAANPAFDASTMEVWAALLNGGALVVIAPEVMMEAERLAAELQHHRITTLFLTTALFNQYVHSISGALSQLKYLISGGEKEDPGAYARLLQERGPVHLIHAYGPTETTTFATTARIERADGEARLPIGKPIGNTRAYLLDARGRPVPVGAVGELYIGGVGVALGYLNRPELTAQRFLSDPFNPVGGGRMYRTGDLARYLPDGSLEYQGRCDQQIKLRGFRIEPGEIEVQLAASPWVREAVVQVCSTERHPRLVAWIVPAADVDHSALQGQLRAYLSERLPEYMVPSAYVWLDALPLTANGKLDRRALPEPECAVVGTREYAAPQGGIETTLARVWCELLEIGQIGRHDNFFELGGHSLLAVRLSSQLRQQGITLPVQAIFNHPILAELAERIDRRTAEAPLRKAVPARSSGSRPPLFFVPTGFGDHSYVFELAKEIDETFPVYAVPWPAVEEKPATMSDMAASAVALIREVQPQGPYHLAGYSSGGVLAYAIAEQLQSAGEAVAFLGLIDTLRPVAAMHSPVQLLLNWVESMQERPDPQFCQQLAELPLPEAIAAVQRAGIKTQCEEVADEAALWQQRHHYAKLVEATQVQSATLKIHLFKAKQEQVSVNSQNAQFQAYWQKIKQAGYCREDASALGWDRLLSPATVRVSQVNGDHVSMMEHPVHRRELGQHFNLALRELGQA</sequence>
<dbReference type="InterPro" id="IPR006162">
    <property type="entry name" value="Ppantetheine_attach_site"/>
</dbReference>
<dbReference type="CDD" id="cd19544">
    <property type="entry name" value="E-C_NRPS"/>
    <property type="match status" value="2"/>
</dbReference>
<feature type="domain" description="Carrier" evidence="6">
    <location>
        <begin position="5591"/>
        <end position="5665"/>
    </location>
</feature>
<dbReference type="CDD" id="cd17646">
    <property type="entry name" value="A_NRPS_AB3403-like"/>
    <property type="match status" value="2"/>
</dbReference>
<dbReference type="InterPro" id="IPR023213">
    <property type="entry name" value="CAT-like_dom_sf"/>
</dbReference>
<dbReference type="GO" id="GO:0031177">
    <property type="term" value="F:phosphopantetheine binding"/>
    <property type="evidence" value="ECO:0007669"/>
    <property type="project" value="InterPro"/>
</dbReference>
<evidence type="ECO:0000256" key="4">
    <source>
        <dbReference type="ARBA" id="ARBA00022553"/>
    </source>
</evidence>
<comment type="caution">
    <text evidence="7">The sequence shown here is derived from an EMBL/GenBank/DDBJ whole genome shotgun (WGS) entry which is preliminary data.</text>
</comment>
<dbReference type="FunFam" id="3.40.50.980:FF:000002">
    <property type="entry name" value="Enterobactin synthetase component F"/>
    <property type="match status" value="3"/>
</dbReference>
<dbReference type="Pfam" id="PF13193">
    <property type="entry name" value="AMP-binding_C"/>
    <property type="match status" value="5"/>
</dbReference>
<dbReference type="InterPro" id="IPR001031">
    <property type="entry name" value="Thioesterase"/>
</dbReference>
<dbReference type="InterPro" id="IPR025110">
    <property type="entry name" value="AMP-bd_C"/>
</dbReference>
<dbReference type="RefSeq" id="WP_141972320.1">
    <property type="nucleotide sequence ID" value="NZ_VFMJ01000001.1"/>
</dbReference>
<keyword evidence="4" id="KW-0597">Phosphoprotein</keyword>
<dbReference type="InterPro" id="IPR042099">
    <property type="entry name" value="ANL_N_sf"/>
</dbReference>
<gene>
    <name evidence="7" type="ORF">FHU12_4980</name>
</gene>
<dbReference type="PROSITE" id="PS50075">
    <property type="entry name" value="CARRIER"/>
    <property type="match status" value="5"/>
</dbReference>
<dbReference type="SUPFAM" id="SSF56801">
    <property type="entry name" value="Acetyl-CoA synthetase-like"/>
    <property type="match status" value="5"/>
</dbReference>
<dbReference type="Gene3D" id="3.30.559.10">
    <property type="entry name" value="Chloramphenicol acetyltransferase-like domain"/>
    <property type="match status" value="5"/>
</dbReference>
<reference evidence="7 8" key="1">
    <citation type="submission" date="2019-06" db="EMBL/GenBank/DDBJ databases">
        <authorList>
            <person name="Deangelis K."/>
            <person name="Huntemann M."/>
            <person name="Clum A."/>
            <person name="Pillay M."/>
            <person name="Palaniappan K."/>
            <person name="Varghese N."/>
            <person name="Mikhailova N."/>
            <person name="Stamatis D."/>
            <person name="Reddy T."/>
            <person name="Daum C."/>
            <person name="Shapiro N."/>
            <person name="Ivanova N."/>
            <person name="Kyrpides N."/>
            <person name="Woyke T."/>
        </authorList>
    </citation>
    <scope>NUCLEOTIDE SEQUENCE [LARGE SCALE GENOMIC DNA]</scope>
    <source>
        <strain evidence="7 8">106R</strain>
    </source>
</reference>
<reference evidence="7 8" key="2">
    <citation type="submission" date="2019-07" db="EMBL/GenBank/DDBJ databases">
        <title>Investigation of anaerobic lignin degradation for improved lignocellulosic biofuels.</title>
        <authorList>
            <person name="Deangelis K.PhD."/>
        </authorList>
    </citation>
    <scope>NUCLEOTIDE SEQUENCE [LARGE SCALE GENOMIC DNA]</scope>
    <source>
        <strain evidence="7 8">106R</strain>
    </source>
</reference>
<dbReference type="EMBL" id="VFMJ01000001">
    <property type="protein sequence ID" value="TQI87289.1"/>
    <property type="molecule type" value="Genomic_DNA"/>
</dbReference>
<dbReference type="Gene3D" id="3.40.50.980">
    <property type="match status" value="8"/>
</dbReference>
<dbReference type="Proteomes" id="UP000320710">
    <property type="component" value="Unassembled WGS sequence"/>
</dbReference>
<dbReference type="SMART" id="SM00823">
    <property type="entry name" value="PKS_PP"/>
    <property type="match status" value="5"/>
</dbReference>
<dbReference type="Gene3D" id="2.30.38.10">
    <property type="entry name" value="Luciferase, Domain 3"/>
    <property type="match status" value="4"/>
</dbReference>
<dbReference type="InterPro" id="IPR020806">
    <property type="entry name" value="PKS_PP-bd"/>
</dbReference>
<evidence type="ECO:0000256" key="5">
    <source>
        <dbReference type="SAM" id="MobiDB-lite"/>
    </source>
</evidence>
<dbReference type="PROSITE" id="PS00455">
    <property type="entry name" value="AMP_BINDING"/>
    <property type="match status" value="5"/>
</dbReference>
<evidence type="ECO:0000259" key="6">
    <source>
        <dbReference type="PROSITE" id="PS50075"/>
    </source>
</evidence>
<dbReference type="Gene3D" id="3.30.300.30">
    <property type="match status" value="5"/>
</dbReference>
<dbReference type="Gene3D" id="3.30.559.30">
    <property type="entry name" value="Nonribosomal peptide synthetase, condensation domain"/>
    <property type="match status" value="6"/>
</dbReference>
<dbReference type="CDD" id="cd12117">
    <property type="entry name" value="A_NRPS_Srf_like"/>
    <property type="match status" value="2"/>
</dbReference>
<dbReference type="PANTHER" id="PTHR45527">
    <property type="entry name" value="NONRIBOSOMAL PEPTIDE SYNTHETASE"/>
    <property type="match status" value="1"/>
</dbReference>
<feature type="domain" description="Carrier" evidence="6">
    <location>
        <begin position="3476"/>
        <end position="3550"/>
    </location>
</feature>
<dbReference type="InterPro" id="IPR020802">
    <property type="entry name" value="TesA-like"/>
</dbReference>
<dbReference type="FunFam" id="2.30.38.10:FF:000001">
    <property type="entry name" value="Non-ribosomal peptide synthetase PvdI"/>
    <property type="match status" value="5"/>
</dbReference>
<dbReference type="FunFam" id="1.10.1200.10:FF:000016">
    <property type="entry name" value="Non-ribosomal peptide synthase"/>
    <property type="match status" value="1"/>
</dbReference>
<dbReference type="NCBIfam" id="NF003417">
    <property type="entry name" value="PRK04813.1"/>
    <property type="match status" value="5"/>
</dbReference>
<dbReference type="Pfam" id="PF00550">
    <property type="entry name" value="PP-binding"/>
    <property type="match status" value="5"/>
</dbReference>
<dbReference type="SUPFAM" id="SSF53474">
    <property type="entry name" value="alpha/beta-Hydrolases"/>
    <property type="match status" value="1"/>
</dbReference>
<dbReference type="SUPFAM" id="SSF47336">
    <property type="entry name" value="ACP-like"/>
    <property type="match status" value="5"/>
</dbReference>
<dbReference type="GO" id="GO:0003824">
    <property type="term" value="F:catalytic activity"/>
    <property type="evidence" value="ECO:0007669"/>
    <property type="project" value="InterPro"/>
</dbReference>
<name>A0AA46KA30_SERMA</name>
<dbReference type="FunFam" id="3.40.50.12780:FF:000012">
    <property type="entry name" value="Non-ribosomal peptide synthetase"/>
    <property type="match status" value="5"/>
</dbReference>
<feature type="region of interest" description="Disordered" evidence="5">
    <location>
        <begin position="2383"/>
        <end position="2402"/>
    </location>
</feature>
<feature type="domain" description="Carrier" evidence="6">
    <location>
        <begin position="1352"/>
        <end position="1426"/>
    </location>
</feature>
<dbReference type="SMART" id="SM00824">
    <property type="entry name" value="PKS_TE"/>
    <property type="match status" value="1"/>
</dbReference>
<dbReference type="GO" id="GO:0005737">
    <property type="term" value="C:cytoplasm"/>
    <property type="evidence" value="ECO:0007669"/>
    <property type="project" value="TreeGrafter"/>
</dbReference>
<dbReference type="SUPFAM" id="SSF50486">
    <property type="entry name" value="FMT C-terminal domain-like"/>
    <property type="match status" value="1"/>
</dbReference>
<dbReference type="PROSITE" id="PS00012">
    <property type="entry name" value="PHOSPHOPANTETHEINE"/>
    <property type="match status" value="3"/>
</dbReference>
<dbReference type="FunFam" id="3.30.300.30:FF:000010">
    <property type="entry name" value="Enterobactin synthetase component F"/>
    <property type="match status" value="5"/>
</dbReference>
<dbReference type="InterPro" id="IPR000873">
    <property type="entry name" value="AMP-dep_synth/lig_dom"/>
</dbReference>
<dbReference type="PANTHER" id="PTHR45527:SF1">
    <property type="entry name" value="FATTY ACID SYNTHASE"/>
    <property type="match status" value="1"/>
</dbReference>
<dbReference type="CDD" id="cd19531">
    <property type="entry name" value="LCL_NRPS-like"/>
    <property type="match status" value="2"/>
</dbReference>
<feature type="domain" description="Carrier" evidence="6">
    <location>
        <begin position="4523"/>
        <end position="4597"/>
    </location>
</feature>
<dbReference type="Pfam" id="PF00501">
    <property type="entry name" value="AMP-binding"/>
    <property type="match status" value="5"/>
</dbReference>